<accession>A0A7W8HJ18</accession>
<comment type="caution">
    <text evidence="5">The sequence shown here is derived from an EMBL/GenBank/DDBJ whole genome shotgun (WGS) entry which is preliminary data.</text>
</comment>
<evidence type="ECO:0000256" key="2">
    <source>
        <dbReference type="HAMAP-Rule" id="MF_01411"/>
    </source>
</evidence>
<organism evidence="5 6">
    <name type="scientific">Quisquiliibacterium transsilvanicum</name>
    <dbReference type="NCBI Taxonomy" id="1549638"/>
    <lineage>
        <taxon>Bacteria</taxon>
        <taxon>Pseudomonadati</taxon>
        <taxon>Pseudomonadota</taxon>
        <taxon>Betaproteobacteria</taxon>
        <taxon>Burkholderiales</taxon>
        <taxon>Burkholderiaceae</taxon>
        <taxon>Quisquiliibacterium</taxon>
    </lineage>
</organism>
<keyword evidence="1 2" id="KW-0732">Signal</keyword>
<comment type="subcellular location">
    <subcellularLocation>
        <location evidence="2">Cell outer membrane</location>
    </subcellularLocation>
</comment>
<feature type="domain" description="LptD C-terminal" evidence="4">
    <location>
        <begin position="288"/>
        <end position="649"/>
    </location>
</feature>
<comment type="subunit">
    <text evidence="2">Component of the lipopolysaccharide transport and assembly complex. Interacts with LptE and LptA.</text>
</comment>
<dbReference type="InterPro" id="IPR020889">
    <property type="entry name" value="LipoPS_assembly_LptD"/>
</dbReference>
<dbReference type="EMBL" id="JACHGB010000004">
    <property type="protein sequence ID" value="MBB5272108.1"/>
    <property type="molecule type" value="Genomic_DNA"/>
</dbReference>
<dbReference type="PANTHER" id="PTHR30189:SF1">
    <property type="entry name" value="LPS-ASSEMBLY PROTEIN LPTD"/>
    <property type="match status" value="1"/>
</dbReference>
<dbReference type="Proteomes" id="UP000532440">
    <property type="component" value="Unassembled WGS sequence"/>
</dbReference>
<dbReference type="RefSeq" id="WP_183967204.1">
    <property type="nucleotide sequence ID" value="NZ_BAABEW010000002.1"/>
</dbReference>
<feature type="region of interest" description="Disordered" evidence="3">
    <location>
        <begin position="41"/>
        <end position="62"/>
    </location>
</feature>
<dbReference type="GO" id="GO:0043165">
    <property type="term" value="P:Gram-negative-bacterium-type cell outer membrane assembly"/>
    <property type="evidence" value="ECO:0007669"/>
    <property type="project" value="UniProtKB-UniRule"/>
</dbReference>
<sequence precursor="true">MASFPFRYSALLTLAWCASAQAAGEQGMALRLETQLNEAGAAQSEGRPVYGRADSLSGRPGRDFTLEGDAELRRAGTVVRGNRITWYPEDEEVLAVGAVRVVRQGSVITGPELRLKLDSTEGFFTSPSYELPLYNGRGQAERIDFLGPDRIGLRNATYTTCRPEDPDWVLSAEEMVIDTEEESGKGRWAGLSVGGRKVLSAPWFAFPLGDRRRSGFLTPGFAMTSRTGPEFVVPYYWNIAPNRDLTLHPRVMVRRGLQLGGQYRYLEHNYQGDLKVEYTPDDSLTGNSRYLYSYQHSFADLAGWGGWVDLRGVSDDNYFVDYSRSILSSSERVLPRDVVATRRMGDWTLLARATRYQSILDARRAPPYERVPQFNATWAKRDVAGFDVDAMFDATWFQRPLQGSPEGLRMVAFPQVSYPIVRPGWFVVPKLGLHMSSYRLDGGSPLTETSLHRSVPVFSLDAGLVFERPTSFFGRDLTQTLEPRVFYARAPYRDQSAFPVFDTGVADFGFPQLFSENSFVGHDRIADANQLTTAVVSRLIEPATGAESLRFAFGQRMYFSDQRVSIPGVAARNDKRSDLLFAATAGLGRGMSVDAGLQYSVRDSEVPRLNLLWRYLPGDGRILNAGVRYLRDELGQIDTSWRWPVAPRWTVMGRVNYSWLKQRVDPASGLLVDAKPGIIEGVLGFEYLVDCWTLRFVTQRFVTAEGRNTSAFFLQFELAGLARLGSDPFDILRRNIPGYRLPNDRPALPSRFFGYE</sequence>
<evidence type="ECO:0000256" key="3">
    <source>
        <dbReference type="SAM" id="MobiDB-lite"/>
    </source>
</evidence>
<feature type="signal peptide" evidence="2">
    <location>
        <begin position="1"/>
        <end position="22"/>
    </location>
</feature>
<reference evidence="5 6" key="1">
    <citation type="submission" date="2020-08" db="EMBL/GenBank/DDBJ databases">
        <title>Genomic Encyclopedia of Type Strains, Phase IV (KMG-IV): sequencing the most valuable type-strain genomes for metagenomic binning, comparative biology and taxonomic classification.</title>
        <authorList>
            <person name="Goeker M."/>
        </authorList>
    </citation>
    <scope>NUCLEOTIDE SEQUENCE [LARGE SCALE GENOMIC DNA]</scope>
    <source>
        <strain evidence="5 6">DSM 29781</strain>
    </source>
</reference>
<comment type="function">
    <text evidence="2">Together with LptE, is involved in the assembly of lipopolysaccharide (LPS) at the surface of the outer membrane.</text>
</comment>
<evidence type="ECO:0000256" key="1">
    <source>
        <dbReference type="ARBA" id="ARBA00022729"/>
    </source>
</evidence>
<name>A0A7W8HJ18_9BURK</name>
<dbReference type="Pfam" id="PF04453">
    <property type="entry name" value="LptD"/>
    <property type="match status" value="1"/>
</dbReference>
<proteinExistence type="inferred from homology"/>
<dbReference type="GO" id="GO:0015920">
    <property type="term" value="P:lipopolysaccharide transport"/>
    <property type="evidence" value="ECO:0007669"/>
    <property type="project" value="InterPro"/>
</dbReference>
<keyword evidence="2" id="KW-0472">Membrane</keyword>
<dbReference type="GO" id="GO:1990351">
    <property type="term" value="C:transporter complex"/>
    <property type="evidence" value="ECO:0007669"/>
    <property type="project" value="TreeGrafter"/>
</dbReference>
<feature type="chain" id="PRO_5031639143" description="LPS-assembly protein LptD" evidence="2">
    <location>
        <begin position="23"/>
        <end position="756"/>
    </location>
</feature>
<keyword evidence="2" id="KW-0998">Cell outer membrane</keyword>
<dbReference type="PANTHER" id="PTHR30189">
    <property type="entry name" value="LPS-ASSEMBLY PROTEIN"/>
    <property type="match status" value="1"/>
</dbReference>
<comment type="caution">
    <text evidence="2">Lacks conserved residue(s) required for the propagation of feature annotation.</text>
</comment>
<dbReference type="HAMAP" id="MF_01411">
    <property type="entry name" value="LPS_assembly_LptD"/>
    <property type="match status" value="1"/>
</dbReference>
<dbReference type="InterPro" id="IPR050218">
    <property type="entry name" value="LptD"/>
</dbReference>
<evidence type="ECO:0000259" key="4">
    <source>
        <dbReference type="Pfam" id="PF04453"/>
    </source>
</evidence>
<dbReference type="AlphaFoldDB" id="A0A7W8HJ18"/>
<protein>
    <recommendedName>
        <fullName evidence="2">LPS-assembly protein LptD</fullName>
    </recommendedName>
</protein>
<dbReference type="GO" id="GO:0009279">
    <property type="term" value="C:cell outer membrane"/>
    <property type="evidence" value="ECO:0007669"/>
    <property type="project" value="UniProtKB-SubCell"/>
</dbReference>
<evidence type="ECO:0000313" key="5">
    <source>
        <dbReference type="EMBL" id="MBB5272108.1"/>
    </source>
</evidence>
<dbReference type="InterPro" id="IPR007543">
    <property type="entry name" value="LptD_C"/>
</dbReference>
<comment type="similarity">
    <text evidence="2">Belongs to the LptD family.</text>
</comment>
<gene>
    <name evidence="2" type="primary">lptD</name>
    <name evidence="5" type="ORF">HNQ70_002122</name>
</gene>
<evidence type="ECO:0000313" key="6">
    <source>
        <dbReference type="Proteomes" id="UP000532440"/>
    </source>
</evidence>
<keyword evidence="6" id="KW-1185">Reference proteome</keyword>